<dbReference type="KEGG" id="pgs:CPT03_21425"/>
<name>A0A2D1UB54_9SPHI</name>
<dbReference type="Proteomes" id="UP000223749">
    <property type="component" value="Chromosome"/>
</dbReference>
<dbReference type="AlphaFoldDB" id="A0A2D1UB54"/>
<sequence length="112" mass="12910">MFLRKYRFLIVITFLSIFSAKMVISGAPVFFSHIDKNIMVSVIMQIEAEHSTDGDSGKAKVKLFDYKADFQHTYVWSSVLHLYGINNSFIDNFKRYFDPFHPSVPTPPPNLS</sequence>
<proteinExistence type="predicted"/>
<dbReference type="RefSeq" id="WP_099440726.1">
    <property type="nucleotide sequence ID" value="NZ_CP024091.1"/>
</dbReference>
<evidence type="ECO:0000313" key="2">
    <source>
        <dbReference type="Proteomes" id="UP000223749"/>
    </source>
</evidence>
<organism evidence="1 2">
    <name type="scientific">Pedobacter ginsengisoli</name>
    <dbReference type="NCBI Taxonomy" id="363852"/>
    <lineage>
        <taxon>Bacteria</taxon>
        <taxon>Pseudomonadati</taxon>
        <taxon>Bacteroidota</taxon>
        <taxon>Sphingobacteriia</taxon>
        <taxon>Sphingobacteriales</taxon>
        <taxon>Sphingobacteriaceae</taxon>
        <taxon>Pedobacter</taxon>
    </lineage>
</organism>
<reference evidence="1 2" key="1">
    <citation type="submission" date="2017-10" db="EMBL/GenBank/DDBJ databases">
        <title>Whole genome of Pedobacter ginsengisoli T01R-27 isolated from tomato rhizosphere.</title>
        <authorList>
            <person name="Weon H.-Y."/>
            <person name="Lee S.A."/>
            <person name="Sang M.K."/>
            <person name="Song J."/>
        </authorList>
    </citation>
    <scope>NUCLEOTIDE SEQUENCE [LARGE SCALE GENOMIC DNA]</scope>
    <source>
        <strain evidence="1 2">T01R-27</strain>
    </source>
</reference>
<accession>A0A2D1UB54</accession>
<dbReference type="EMBL" id="CP024091">
    <property type="protein sequence ID" value="ATP58846.1"/>
    <property type="molecule type" value="Genomic_DNA"/>
</dbReference>
<evidence type="ECO:0000313" key="1">
    <source>
        <dbReference type="EMBL" id="ATP58846.1"/>
    </source>
</evidence>
<protein>
    <submittedName>
        <fullName evidence="1">Uncharacterized protein</fullName>
    </submittedName>
</protein>
<gene>
    <name evidence="1" type="ORF">CPT03_21425</name>
</gene>
<dbReference type="OrthoDB" id="769806at2"/>
<keyword evidence="2" id="KW-1185">Reference proteome</keyword>